<dbReference type="PANTHER" id="PTHR34822:SF1">
    <property type="entry name" value="GRPB FAMILY PROTEIN"/>
    <property type="match status" value="1"/>
</dbReference>
<proteinExistence type="predicted"/>
<dbReference type="KEGG" id="ahk:NCTC10172_01321"/>
<accession>A0A449BLD1</accession>
<dbReference type="InterPro" id="IPR043519">
    <property type="entry name" value="NT_sf"/>
</dbReference>
<dbReference type="InterPro" id="IPR007344">
    <property type="entry name" value="GrpB/CoaE"/>
</dbReference>
<name>A0A449BLD1_9MOLU</name>
<dbReference type="STRING" id="1408416.GCA_000702765_00484"/>
<dbReference type="Proteomes" id="UP000290909">
    <property type="component" value="Chromosome"/>
</dbReference>
<reference evidence="1 2" key="1">
    <citation type="submission" date="2019-01" db="EMBL/GenBank/DDBJ databases">
        <authorList>
            <consortium name="Pathogen Informatics"/>
        </authorList>
    </citation>
    <scope>NUCLEOTIDE SEQUENCE [LARGE SCALE GENOMIC DNA]</scope>
    <source>
        <strain evidence="1 2">NCTC10172</strain>
    </source>
</reference>
<dbReference type="Gene3D" id="3.30.460.10">
    <property type="entry name" value="Beta Polymerase, domain 2"/>
    <property type="match status" value="1"/>
</dbReference>
<keyword evidence="1" id="KW-0808">Transferase</keyword>
<keyword evidence="1" id="KW-0418">Kinase</keyword>
<dbReference type="AlphaFoldDB" id="A0A449BLD1"/>
<dbReference type="RefSeq" id="WP_035368724.1">
    <property type="nucleotide sequence ID" value="NZ_LR215050.1"/>
</dbReference>
<dbReference type="SUPFAM" id="SSF81301">
    <property type="entry name" value="Nucleotidyltransferase"/>
    <property type="match status" value="1"/>
</dbReference>
<sequence length="183" mass="21805">MKDLKDLSLEELWQLFPIELVKHKNIWKEQFNRESELLKKHFINLNIKSIEHIGSTALPDIYAKDIVDVLVLFNEYSLDEAILRLTKKGYILMNQTETRATLNKGYTISGFAEEVFHIHLRIKDDAPEIFFRDYLLTDLEARKKYEAFKLDLAKKYKHHRDNYTDNKTDFISYYTNLGKENIK</sequence>
<dbReference type="EMBL" id="LR215050">
    <property type="protein sequence ID" value="VEU83246.1"/>
    <property type="molecule type" value="Genomic_DNA"/>
</dbReference>
<gene>
    <name evidence="1" type="ORF">NCTC10172_01321</name>
</gene>
<dbReference type="GO" id="GO:0016301">
    <property type="term" value="F:kinase activity"/>
    <property type="evidence" value="ECO:0007669"/>
    <property type="project" value="UniProtKB-KW"/>
</dbReference>
<keyword evidence="2" id="KW-1185">Reference proteome</keyword>
<dbReference type="Pfam" id="PF04229">
    <property type="entry name" value="GrpB"/>
    <property type="match status" value="1"/>
</dbReference>
<evidence type="ECO:0000313" key="1">
    <source>
        <dbReference type="EMBL" id="VEU83246.1"/>
    </source>
</evidence>
<evidence type="ECO:0000313" key="2">
    <source>
        <dbReference type="Proteomes" id="UP000290909"/>
    </source>
</evidence>
<protein>
    <submittedName>
        <fullName evidence="1">Dephospho-CoA kinase/protein folding accessory domain-containing protein</fullName>
    </submittedName>
</protein>
<organism evidence="1 2">
    <name type="scientific">Acholeplasma hippikon</name>
    <dbReference type="NCBI Taxonomy" id="264636"/>
    <lineage>
        <taxon>Bacteria</taxon>
        <taxon>Bacillati</taxon>
        <taxon>Mycoplasmatota</taxon>
        <taxon>Mollicutes</taxon>
        <taxon>Acholeplasmatales</taxon>
        <taxon>Acholeplasmataceae</taxon>
        <taxon>Acholeplasma</taxon>
    </lineage>
</organism>
<dbReference type="PANTHER" id="PTHR34822">
    <property type="entry name" value="GRPB DOMAIN PROTEIN (AFU_ORTHOLOGUE AFUA_1G01530)"/>
    <property type="match status" value="1"/>
</dbReference>